<dbReference type="Pfam" id="PF13894">
    <property type="entry name" value="zf-C2H2_4"/>
    <property type="match status" value="1"/>
</dbReference>
<feature type="compositionally biased region" description="Acidic residues" evidence="12">
    <location>
        <begin position="275"/>
        <end position="336"/>
    </location>
</feature>
<evidence type="ECO:0000313" key="15">
    <source>
        <dbReference type="EMBL" id="KAL0108249.1"/>
    </source>
</evidence>
<keyword evidence="9" id="KW-0539">Nucleus</keyword>
<evidence type="ECO:0000256" key="2">
    <source>
        <dbReference type="ARBA" id="ARBA00022723"/>
    </source>
</evidence>
<feature type="domain" description="C2H2-type" evidence="13">
    <location>
        <begin position="1120"/>
        <end position="1148"/>
    </location>
</feature>
<organism evidence="15 16">
    <name type="scientific">Cardiocondyla obscurior</name>
    <dbReference type="NCBI Taxonomy" id="286306"/>
    <lineage>
        <taxon>Eukaryota</taxon>
        <taxon>Metazoa</taxon>
        <taxon>Ecdysozoa</taxon>
        <taxon>Arthropoda</taxon>
        <taxon>Hexapoda</taxon>
        <taxon>Insecta</taxon>
        <taxon>Pterygota</taxon>
        <taxon>Neoptera</taxon>
        <taxon>Endopterygota</taxon>
        <taxon>Hymenoptera</taxon>
        <taxon>Apocrita</taxon>
        <taxon>Aculeata</taxon>
        <taxon>Formicoidea</taxon>
        <taxon>Formicidae</taxon>
        <taxon>Myrmicinae</taxon>
        <taxon>Cardiocondyla</taxon>
    </lineage>
</organism>
<keyword evidence="5 11" id="KW-0862">Zinc</keyword>
<evidence type="ECO:0000313" key="16">
    <source>
        <dbReference type="Proteomes" id="UP001430953"/>
    </source>
</evidence>
<feature type="region of interest" description="Disordered" evidence="12">
    <location>
        <begin position="384"/>
        <end position="420"/>
    </location>
</feature>
<feature type="domain" description="C2H2-type" evidence="13">
    <location>
        <begin position="1015"/>
        <end position="1042"/>
    </location>
</feature>
<evidence type="ECO:0000256" key="9">
    <source>
        <dbReference type="ARBA" id="ARBA00023242"/>
    </source>
</evidence>
<evidence type="ECO:0000256" key="8">
    <source>
        <dbReference type="ARBA" id="ARBA00023163"/>
    </source>
</evidence>
<evidence type="ECO:0000256" key="3">
    <source>
        <dbReference type="ARBA" id="ARBA00022737"/>
    </source>
</evidence>
<feature type="binding site" evidence="11">
    <location>
        <position position="97"/>
    </location>
    <ligand>
        <name>Zn(2+)</name>
        <dbReference type="ChEBI" id="CHEBI:29105"/>
    </ligand>
</feature>
<feature type="compositionally biased region" description="Acidic residues" evidence="12">
    <location>
        <begin position="639"/>
        <end position="650"/>
    </location>
</feature>
<keyword evidence="2 11" id="KW-0479">Metal-binding</keyword>
<gene>
    <name evidence="15" type="ORF">PUN28_015061</name>
</gene>
<dbReference type="Proteomes" id="UP001430953">
    <property type="component" value="Unassembled WGS sequence"/>
</dbReference>
<evidence type="ECO:0000256" key="6">
    <source>
        <dbReference type="ARBA" id="ARBA00023015"/>
    </source>
</evidence>
<feature type="domain" description="C2H2-type" evidence="13">
    <location>
        <begin position="1048"/>
        <end position="1076"/>
    </location>
</feature>
<dbReference type="SMART" id="SM00355">
    <property type="entry name" value="ZnF_C2H2"/>
    <property type="match status" value="17"/>
</dbReference>
<feature type="domain" description="C2H2-type" evidence="13">
    <location>
        <begin position="1264"/>
        <end position="1286"/>
    </location>
</feature>
<evidence type="ECO:0000256" key="10">
    <source>
        <dbReference type="PROSITE-ProRule" id="PRU00042"/>
    </source>
</evidence>
<feature type="domain" description="C2H2-type" evidence="13">
    <location>
        <begin position="1149"/>
        <end position="1177"/>
    </location>
</feature>
<dbReference type="GO" id="GO:0000978">
    <property type="term" value="F:RNA polymerase II cis-regulatory region sequence-specific DNA binding"/>
    <property type="evidence" value="ECO:0007669"/>
    <property type="project" value="TreeGrafter"/>
</dbReference>
<feature type="domain" description="C2H2-type" evidence="13">
    <location>
        <begin position="902"/>
        <end position="930"/>
    </location>
</feature>
<feature type="domain" description="C2H2-type" evidence="13">
    <location>
        <begin position="1236"/>
        <end position="1263"/>
    </location>
</feature>
<feature type="domain" description="C2H2-type" evidence="13">
    <location>
        <begin position="1077"/>
        <end position="1105"/>
    </location>
</feature>
<dbReference type="InterPro" id="IPR050752">
    <property type="entry name" value="C2H2-ZF_domain"/>
</dbReference>
<evidence type="ECO:0000256" key="1">
    <source>
        <dbReference type="ARBA" id="ARBA00004123"/>
    </source>
</evidence>
<feature type="binding site" evidence="11">
    <location>
        <position position="140"/>
    </location>
    <ligand>
        <name>Zn(2+)</name>
        <dbReference type="ChEBI" id="CHEBI:29105"/>
    </ligand>
</feature>
<name>A0AAW2EWW9_9HYME</name>
<dbReference type="GO" id="GO:0005634">
    <property type="term" value="C:nucleus"/>
    <property type="evidence" value="ECO:0007669"/>
    <property type="project" value="UniProtKB-SubCell"/>
</dbReference>
<feature type="region of interest" description="Disordered" evidence="12">
    <location>
        <begin position="592"/>
        <end position="681"/>
    </location>
</feature>
<dbReference type="PROSITE" id="PS50157">
    <property type="entry name" value="ZINC_FINGER_C2H2_2"/>
    <property type="match status" value="14"/>
</dbReference>
<keyword evidence="4 10" id="KW-0863">Zinc-finger</keyword>
<keyword evidence="7" id="KW-0238">DNA-binding</keyword>
<dbReference type="Gene3D" id="3.30.160.60">
    <property type="entry name" value="Classic Zinc Finger"/>
    <property type="match status" value="10"/>
</dbReference>
<protein>
    <recommendedName>
        <fullName evidence="17">Zinc finger protein</fullName>
    </recommendedName>
</protein>
<feature type="region of interest" description="Disordered" evidence="12">
    <location>
        <begin position="205"/>
        <end position="224"/>
    </location>
</feature>
<dbReference type="FunFam" id="3.30.160.60:FF:000100">
    <property type="entry name" value="Zinc finger 45-like"/>
    <property type="match status" value="1"/>
</dbReference>
<dbReference type="InterPro" id="IPR036236">
    <property type="entry name" value="Znf_C2H2_sf"/>
</dbReference>
<keyword evidence="6" id="KW-0805">Transcription regulation</keyword>
<dbReference type="InterPro" id="IPR013087">
    <property type="entry name" value="Znf_C2H2_type"/>
</dbReference>
<dbReference type="Pfam" id="PF00096">
    <property type="entry name" value="zf-C2H2"/>
    <property type="match status" value="5"/>
</dbReference>
<dbReference type="SUPFAM" id="SSF57667">
    <property type="entry name" value="beta-beta-alpha zinc fingers"/>
    <property type="match status" value="7"/>
</dbReference>
<feature type="binding site" evidence="11">
    <location>
        <position position="94"/>
    </location>
    <ligand>
        <name>Zn(2+)</name>
        <dbReference type="ChEBI" id="CHEBI:29105"/>
    </ligand>
</feature>
<feature type="domain" description="C2H2-type" evidence="13">
    <location>
        <begin position="1207"/>
        <end position="1235"/>
    </location>
</feature>
<feature type="region of interest" description="Disordered" evidence="12">
    <location>
        <begin position="275"/>
        <end position="372"/>
    </location>
</feature>
<reference evidence="15 16" key="1">
    <citation type="submission" date="2023-03" db="EMBL/GenBank/DDBJ databases">
        <title>High recombination rates correlate with genetic variation in Cardiocondyla obscurior ants.</title>
        <authorList>
            <person name="Errbii M."/>
        </authorList>
    </citation>
    <scope>NUCLEOTIDE SEQUENCE [LARGE SCALE GENOMIC DNA]</scope>
    <source>
        <strain evidence="15">Alpha-2009</strain>
        <tissue evidence="15">Whole body</tissue>
    </source>
</reference>
<feature type="domain" description="C2H2-type" evidence="13">
    <location>
        <begin position="987"/>
        <end position="1014"/>
    </location>
</feature>
<dbReference type="PROSITE" id="PS00028">
    <property type="entry name" value="ZINC_FINGER_C2H2_1"/>
    <property type="match status" value="14"/>
</dbReference>
<keyword evidence="16" id="KW-1185">Reference proteome</keyword>
<feature type="compositionally biased region" description="Basic and acidic residues" evidence="12">
    <location>
        <begin position="343"/>
        <end position="358"/>
    </location>
</feature>
<feature type="domain" description="C2H2-type" evidence="13">
    <location>
        <begin position="872"/>
        <end position="900"/>
    </location>
</feature>
<dbReference type="SMART" id="SM00868">
    <property type="entry name" value="zf-AD"/>
    <property type="match status" value="1"/>
</dbReference>
<keyword evidence="8" id="KW-0804">Transcription</keyword>
<evidence type="ECO:0000256" key="11">
    <source>
        <dbReference type="PROSITE-ProRule" id="PRU01263"/>
    </source>
</evidence>
<dbReference type="EMBL" id="JADYXP020000016">
    <property type="protein sequence ID" value="KAL0108249.1"/>
    <property type="molecule type" value="Genomic_DNA"/>
</dbReference>
<dbReference type="PANTHER" id="PTHR24384:SF189">
    <property type="entry name" value="C2H2-TYPE DOMAIN-CONTAINING PROTEIN-RELATED"/>
    <property type="match status" value="1"/>
</dbReference>
<dbReference type="PANTHER" id="PTHR24384">
    <property type="entry name" value="FINGER PUTATIVE TRANSCRIPTION FACTOR FAMILY-RELATED"/>
    <property type="match status" value="1"/>
</dbReference>
<evidence type="ECO:0008006" key="17">
    <source>
        <dbReference type="Google" id="ProtNLM"/>
    </source>
</evidence>
<evidence type="ECO:0000259" key="14">
    <source>
        <dbReference type="PROSITE" id="PS51915"/>
    </source>
</evidence>
<accession>A0AAW2EWW9</accession>
<sequence>MPNSEGNKCDHNYSESILEHKNNDNDGGKVSKTGSIIGQIKDINELKKIAPRVRLQDTESLTELTRISSLKSNKLQHENTFVFDKTQEELKRYCRTCAGLKLPLVDIFGAQGVKLRLGQQIEHLEVNLTDSLTTQMCFDCICDLRMSYKFFMQIKKAEMKLKSICANLTTNNATNKANLDECLKTKKKKQPYCIETKLECQSSSTIEQNASLSKQENQTSRNRSNSVPKICAIFSLNNESNINSEKNEDEKENDGNYEQNEEMQIGAGIFEEVTEGAEGDDEESIEEFDPVDPLFLEEEENDDDDEEEEEEEDEEEDDDDDDDNNNDDYDDNDDNDNNGGNDNNDHNDNNDYDDHNNEENEEETSRSPTTIYKYDMAAKSYVRLEKSEEGISVKSGTSQTSEGEGEIQREGTKQPNILKRKLVPPPVTMKNEGNDELQNIMEQCKVQKLDTKNLANINDPEEDGIMYVTVKGSKPNEILLVKVKKMDKPVEPKRLVTTTESFKPVDRFLQRYETNVMKDFLSRRYDVREQIIEEQIEEYKKKREKILGSQSVLTLAMNKIQKRVQEGEMSSKLNVENLQEEITISNEVVVRKEEEKEQERIQEKVNVNEDRIENEDEEDDGGGGGGGDDDGGGDGSGGDYDDDDSDGDGDVDSKRMEEEDDKDEIIESENIDEYRENDNDNTEEYLSQLKLKQKWEETKRKRENMPKELDESYNEGNLEKLAKVLGENETNLQEFLEYLKQRKIILTRLKDEDIISLYEDRFSTTVKSSISDSIDSQSLTDPFTEEKCLDCDYCFKTFSNRDTFEEHLKSHDYRILHCCDDCGEEFQSNKAKKNHNVICVKKLICKYCSIILDSRGKKRQHEQKHIDSLYGQLCEICGERFKHQGTLDQHLKTQHTSLDKTHQCPKCPKKFAFKQKLSFHLKSVHTTLRAYLCEDCGADFKNPASLRHHRIRKHQPIGNKRECQVCRKLVPFYSLSKHMHTHKAYSIQCPHCEKMFKNSSTLKQHVRIHEDQRQYRCDTCGVGFNRRDGLRLHMRVHEKTDSRGLKECSCQVCGEKFPNHSTLVIHRNRVHKDGRQYTCRICNRSMISTRSLEWHMSHIHNESMPGIIRDESDLPEKKRVSCYHCKKTFKTELILRTHIKNTHMEKDPLKCTDCEAIFTSEVRLRHHMMVVHNHLEGTLACPHCPKRFVNQLRLKTHMISHSEERPYTCEICGFNLKTKIQLIKHHQNRHSDERPLQCKYCPWRCKQVSALVCHERTHTNERPYSCSVCRQRFKYLGDKNKHERRHESLGGSGFKRIVPGRNVKSKECQPRIDEFSGSEEQISIQSSPNRQNIKVMEDDEQYDDQQEGQIKFGNQEDYRQAVYDQEYEETSREASEATEVIMNMEDSTVYTEEVTADNIESGVEIMTDEMITNDILQSGTTVMHLQHHNSSREIQVIPVMLSLPDLSDAAEVNLSGNASIMYNN</sequence>
<feature type="compositionally biased region" description="Acidic residues" evidence="12">
    <location>
        <begin position="612"/>
        <end position="632"/>
    </location>
</feature>
<dbReference type="GO" id="GO:0000981">
    <property type="term" value="F:DNA-binding transcription factor activity, RNA polymerase II-specific"/>
    <property type="evidence" value="ECO:0007669"/>
    <property type="project" value="TreeGrafter"/>
</dbReference>
<feature type="domain" description="C2H2-type" evidence="13">
    <location>
        <begin position="1179"/>
        <end position="1206"/>
    </location>
</feature>
<feature type="compositionally biased region" description="Basic and acidic residues" evidence="12">
    <location>
        <begin position="592"/>
        <end position="611"/>
    </location>
</feature>
<feature type="domain" description="C2H2-type" evidence="13">
    <location>
        <begin position="931"/>
        <end position="954"/>
    </location>
</feature>
<evidence type="ECO:0000259" key="13">
    <source>
        <dbReference type="PROSITE" id="PS50157"/>
    </source>
</evidence>
<evidence type="ECO:0000256" key="5">
    <source>
        <dbReference type="ARBA" id="ARBA00022833"/>
    </source>
</evidence>
<comment type="subcellular location">
    <subcellularLocation>
        <location evidence="1">Nucleus</location>
    </subcellularLocation>
</comment>
<dbReference type="PROSITE" id="PS51915">
    <property type="entry name" value="ZAD"/>
    <property type="match status" value="1"/>
</dbReference>
<comment type="caution">
    <text evidence="15">The sequence shown here is derived from an EMBL/GenBank/DDBJ whole genome shotgun (WGS) entry which is preliminary data.</text>
</comment>
<feature type="domain" description="C2H2-type" evidence="13">
    <location>
        <begin position="789"/>
        <end position="811"/>
    </location>
</feature>
<evidence type="ECO:0000256" key="12">
    <source>
        <dbReference type="SAM" id="MobiDB-lite"/>
    </source>
</evidence>
<feature type="compositionally biased region" description="Acidic residues" evidence="12">
    <location>
        <begin position="658"/>
        <end position="671"/>
    </location>
</feature>
<keyword evidence="3" id="KW-0677">Repeat</keyword>
<feature type="binding site" evidence="11">
    <location>
        <position position="137"/>
    </location>
    <ligand>
        <name>Zn(2+)</name>
        <dbReference type="ChEBI" id="CHEBI:29105"/>
    </ligand>
</feature>
<dbReference type="GO" id="GO:0008270">
    <property type="term" value="F:zinc ion binding"/>
    <property type="evidence" value="ECO:0007669"/>
    <property type="project" value="UniProtKB-UniRule"/>
</dbReference>
<feature type="domain" description="ZAD" evidence="14">
    <location>
        <begin position="92"/>
        <end position="164"/>
    </location>
</feature>
<evidence type="ECO:0000256" key="4">
    <source>
        <dbReference type="ARBA" id="ARBA00022771"/>
    </source>
</evidence>
<dbReference type="InterPro" id="IPR012934">
    <property type="entry name" value="Znf_AD"/>
</dbReference>
<proteinExistence type="predicted"/>
<evidence type="ECO:0000256" key="7">
    <source>
        <dbReference type="ARBA" id="ARBA00023125"/>
    </source>
</evidence>